<accession>A0ABP1FWN6</accession>
<dbReference type="Proteomes" id="UP001497392">
    <property type="component" value="Unassembled WGS sequence"/>
</dbReference>
<evidence type="ECO:0000256" key="1">
    <source>
        <dbReference type="SAM" id="MobiDB-lite"/>
    </source>
</evidence>
<protein>
    <submittedName>
        <fullName evidence="2">G6962 protein</fullName>
    </submittedName>
</protein>
<reference evidence="2 3" key="1">
    <citation type="submission" date="2024-06" db="EMBL/GenBank/DDBJ databases">
        <authorList>
            <person name="Kraege A."/>
            <person name="Thomma B."/>
        </authorList>
    </citation>
    <scope>NUCLEOTIDE SEQUENCE [LARGE SCALE GENOMIC DNA]</scope>
</reference>
<feature type="compositionally biased region" description="Polar residues" evidence="1">
    <location>
        <begin position="17"/>
        <end position="32"/>
    </location>
</feature>
<evidence type="ECO:0000313" key="2">
    <source>
        <dbReference type="EMBL" id="CAL5224296.1"/>
    </source>
</evidence>
<gene>
    <name evidence="2" type="primary">g6962</name>
    <name evidence="2" type="ORF">VP750_LOCUS5955</name>
</gene>
<evidence type="ECO:0000313" key="3">
    <source>
        <dbReference type="Proteomes" id="UP001497392"/>
    </source>
</evidence>
<comment type="caution">
    <text evidence="2">The sequence shown here is derived from an EMBL/GenBank/DDBJ whole genome shotgun (WGS) entry which is preliminary data.</text>
</comment>
<proteinExistence type="predicted"/>
<keyword evidence="3" id="KW-1185">Reference proteome</keyword>
<feature type="compositionally biased region" description="Basic residues" evidence="1">
    <location>
        <begin position="1"/>
        <end position="16"/>
    </location>
</feature>
<organism evidence="2 3">
    <name type="scientific">Coccomyxa viridis</name>
    <dbReference type="NCBI Taxonomy" id="1274662"/>
    <lineage>
        <taxon>Eukaryota</taxon>
        <taxon>Viridiplantae</taxon>
        <taxon>Chlorophyta</taxon>
        <taxon>core chlorophytes</taxon>
        <taxon>Trebouxiophyceae</taxon>
        <taxon>Trebouxiophyceae incertae sedis</taxon>
        <taxon>Coccomyxaceae</taxon>
        <taxon>Coccomyxa</taxon>
    </lineage>
</organism>
<dbReference type="EMBL" id="CAXHTA020000010">
    <property type="protein sequence ID" value="CAL5224296.1"/>
    <property type="molecule type" value="Genomic_DNA"/>
</dbReference>
<feature type="region of interest" description="Disordered" evidence="1">
    <location>
        <begin position="1"/>
        <end position="49"/>
    </location>
</feature>
<name>A0ABP1FWN6_9CHLO</name>
<sequence>MHRQGGRSKPASRRQRGSNGAGLTSSGQTSAPKTFFSAKDQGTAVGTGKHRELKAAIGGCTPCHPNGLLCRAAQSTESNVFTRLC</sequence>